<gene>
    <name evidence="2" type="ORF">GCM10009850_003960</name>
</gene>
<dbReference type="EMBL" id="BAAAQX010000001">
    <property type="protein sequence ID" value="GAA2204503.1"/>
    <property type="molecule type" value="Genomic_DNA"/>
</dbReference>
<evidence type="ECO:0000256" key="1">
    <source>
        <dbReference type="SAM" id="MobiDB-lite"/>
    </source>
</evidence>
<accession>A0ABN3C5B1</accession>
<sequence>MRDDEQGVDTRNQGVTSMEEELRNVPFECRGCWHVWQEDYVVRHSEDDHGNQGEVWLSAGLRVPPPSSGAICPQCGCQQATMFPYGYLTRHPELIPPVGPIVPDATPLLSPVPKPLY</sequence>
<name>A0ABN3C5B1_9ACTN</name>
<evidence type="ECO:0000313" key="2">
    <source>
        <dbReference type="EMBL" id="GAA2204503.1"/>
    </source>
</evidence>
<proteinExistence type="predicted"/>
<keyword evidence="3" id="KW-1185">Reference proteome</keyword>
<comment type="caution">
    <text evidence="2">The sequence shown here is derived from an EMBL/GenBank/DDBJ whole genome shotgun (WGS) entry which is preliminary data.</text>
</comment>
<reference evidence="2 3" key="1">
    <citation type="journal article" date="2019" name="Int. J. Syst. Evol. Microbiol.">
        <title>The Global Catalogue of Microorganisms (GCM) 10K type strain sequencing project: providing services to taxonomists for standard genome sequencing and annotation.</title>
        <authorList>
            <consortium name="The Broad Institute Genomics Platform"/>
            <consortium name="The Broad Institute Genome Sequencing Center for Infectious Disease"/>
            <person name="Wu L."/>
            <person name="Ma J."/>
        </authorList>
    </citation>
    <scope>NUCLEOTIDE SEQUENCE [LARGE SCALE GENOMIC DNA]</scope>
    <source>
        <strain evidence="2 3">JCM 16114</strain>
    </source>
</reference>
<feature type="region of interest" description="Disordered" evidence="1">
    <location>
        <begin position="1"/>
        <end position="20"/>
    </location>
</feature>
<evidence type="ECO:0008006" key="4">
    <source>
        <dbReference type="Google" id="ProtNLM"/>
    </source>
</evidence>
<dbReference type="Proteomes" id="UP001499843">
    <property type="component" value="Unassembled WGS sequence"/>
</dbReference>
<organism evidence="2 3">
    <name type="scientific">Nonomuraea monospora</name>
    <dbReference type="NCBI Taxonomy" id="568818"/>
    <lineage>
        <taxon>Bacteria</taxon>
        <taxon>Bacillati</taxon>
        <taxon>Actinomycetota</taxon>
        <taxon>Actinomycetes</taxon>
        <taxon>Streptosporangiales</taxon>
        <taxon>Streptosporangiaceae</taxon>
        <taxon>Nonomuraea</taxon>
    </lineage>
</organism>
<protein>
    <recommendedName>
        <fullName evidence="4">C2H2-type domain-containing protein</fullName>
    </recommendedName>
</protein>
<evidence type="ECO:0000313" key="3">
    <source>
        <dbReference type="Proteomes" id="UP001499843"/>
    </source>
</evidence>